<dbReference type="SUPFAM" id="SSF103473">
    <property type="entry name" value="MFS general substrate transporter"/>
    <property type="match status" value="1"/>
</dbReference>
<dbReference type="EnsemblMetazoa" id="XM_014402052.1">
    <property type="protein sequence ID" value="XP_014257538.1"/>
    <property type="gene ID" value="LOC106671166"/>
</dbReference>
<feature type="transmembrane region" description="Helical" evidence="7">
    <location>
        <begin position="434"/>
        <end position="457"/>
    </location>
</feature>
<dbReference type="Proteomes" id="UP000494040">
    <property type="component" value="Unassembled WGS sequence"/>
</dbReference>
<dbReference type="OMA" id="CHAWISE"/>
<dbReference type="OrthoDB" id="2985014at2759"/>
<dbReference type="InterPro" id="IPR050382">
    <property type="entry name" value="MFS_Na/Anion_cotransporter"/>
</dbReference>
<dbReference type="GO" id="GO:0016020">
    <property type="term" value="C:membrane"/>
    <property type="evidence" value="ECO:0007669"/>
    <property type="project" value="UniProtKB-SubCell"/>
</dbReference>
<keyword evidence="5 7" id="KW-1133">Transmembrane helix</keyword>
<sequence>MQFVIPLHRIPHRVLVSIEAFFALAISYMMRFCTSIALTEMTKPTKSIKDSTCNITTSSFLKPLDKLYDFNWSARDISFLQSSFFAGYALSMIPSGILADKIGFKTPVVVGLLISGLSTVLQPFFAYHHGVWGMILLRFILGMAQGLFYAALHTMVAEWVPKKERSVLGTIIFSGLYIGNAINFSCSGNILWFFKGSWPILFYLYGSSGIFIGVIFLFTTYNRPEDNPYLKPKEKKLLTEHINSMKLLKPEQKNTPCVAIMTNNPVWSISIAMFGHNWCLFLMITALPTFISAVLNYNSQQNGLINASIHLIIWVAGILSGVLCDYAVKKRIVSLTMNRKIGATLASIMPSVGILLSAYTRCNRLASIVLIAVGTFFMGCFYPTLKMNPIDIAQNFAGTIGAMAHFCGALAGILVTLFTTQFTPNNSMDEWKGVFWICFIIMSLTNMHYIIFASADIQTFDTMQKK</sequence>
<name>A0A8I6SCQ4_CIMLE</name>
<feature type="transmembrane region" description="Helical" evidence="7">
    <location>
        <begin position="167"/>
        <end position="194"/>
    </location>
</feature>
<evidence type="ECO:0000256" key="6">
    <source>
        <dbReference type="ARBA" id="ARBA00023136"/>
    </source>
</evidence>
<dbReference type="Gene3D" id="1.20.1250.20">
    <property type="entry name" value="MFS general substrate transporter like domains"/>
    <property type="match status" value="2"/>
</dbReference>
<evidence type="ECO:0000313" key="9">
    <source>
        <dbReference type="EnsemblMetazoa" id="XP_014257538.1"/>
    </source>
</evidence>
<dbReference type="PROSITE" id="PS50850">
    <property type="entry name" value="MFS"/>
    <property type="match status" value="1"/>
</dbReference>
<keyword evidence="10" id="KW-1185">Reference proteome</keyword>
<dbReference type="PANTHER" id="PTHR11662">
    <property type="entry name" value="SOLUTE CARRIER FAMILY 17"/>
    <property type="match status" value="1"/>
</dbReference>
<keyword evidence="6 7" id="KW-0472">Membrane</keyword>
<dbReference type="KEGG" id="clec:106671166"/>
<accession>A0A8I6SCQ4</accession>
<dbReference type="GO" id="GO:0006820">
    <property type="term" value="P:monoatomic anion transport"/>
    <property type="evidence" value="ECO:0007669"/>
    <property type="project" value="TreeGrafter"/>
</dbReference>
<evidence type="ECO:0000256" key="5">
    <source>
        <dbReference type="ARBA" id="ARBA00022989"/>
    </source>
</evidence>
<dbReference type="InterPro" id="IPR036259">
    <property type="entry name" value="MFS_trans_sf"/>
</dbReference>
<keyword evidence="2" id="KW-0813">Transport</keyword>
<keyword evidence="4" id="KW-0769">Symport</keyword>
<protein>
    <recommendedName>
        <fullName evidence="8">Major facilitator superfamily (MFS) profile domain-containing protein</fullName>
    </recommendedName>
</protein>
<dbReference type="RefSeq" id="XP_014257538.1">
    <property type="nucleotide sequence ID" value="XM_014402052.1"/>
</dbReference>
<dbReference type="InterPro" id="IPR020846">
    <property type="entry name" value="MFS_dom"/>
</dbReference>
<dbReference type="GeneID" id="106671166"/>
<dbReference type="Pfam" id="PF07690">
    <property type="entry name" value="MFS_1"/>
    <property type="match status" value="1"/>
</dbReference>
<dbReference type="GO" id="GO:0015293">
    <property type="term" value="F:symporter activity"/>
    <property type="evidence" value="ECO:0007669"/>
    <property type="project" value="UniProtKB-KW"/>
</dbReference>
<feature type="transmembrane region" description="Helical" evidence="7">
    <location>
        <begin position="200"/>
        <end position="221"/>
    </location>
</feature>
<feature type="domain" description="Major facilitator superfamily (MFS) profile" evidence="8">
    <location>
        <begin position="20"/>
        <end position="457"/>
    </location>
</feature>
<evidence type="ECO:0000256" key="4">
    <source>
        <dbReference type="ARBA" id="ARBA00022847"/>
    </source>
</evidence>
<evidence type="ECO:0000256" key="2">
    <source>
        <dbReference type="ARBA" id="ARBA00022448"/>
    </source>
</evidence>
<comment type="subcellular location">
    <subcellularLocation>
        <location evidence="1">Membrane</location>
        <topology evidence="1">Multi-pass membrane protein</topology>
    </subcellularLocation>
</comment>
<feature type="transmembrane region" description="Helical" evidence="7">
    <location>
        <begin position="12"/>
        <end position="30"/>
    </location>
</feature>
<reference evidence="9" key="1">
    <citation type="submission" date="2022-01" db="UniProtKB">
        <authorList>
            <consortium name="EnsemblMetazoa"/>
        </authorList>
    </citation>
    <scope>IDENTIFICATION</scope>
</reference>
<feature type="transmembrane region" description="Helical" evidence="7">
    <location>
        <begin position="365"/>
        <end position="385"/>
    </location>
</feature>
<evidence type="ECO:0000256" key="3">
    <source>
        <dbReference type="ARBA" id="ARBA00022692"/>
    </source>
</evidence>
<evidence type="ECO:0000256" key="7">
    <source>
        <dbReference type="SAM" id="Phobius"/>
    </source>
</evidence>
<feature type="transmembrane region" description="Helical" evidence="7">
    <location>
        <begin position="131"/>
        <end position="155"/>
    </location>
</feature>
<dbReference type="FunFam" id="1.20.1250.20:FF:000003">
    <property type="entry name" value="Solute carrier family 17 member 3"/>
    <property type="match status" value="1"/>
</dbReference>
<feature type="transmembrane region" description="Helical" evidence="7">
    <location>
        <begin position="77"/>
        <end position="99"/>
    </location>
</feature>
<organism evidence="9 10">
    <name type="scientific">Cimex lectularius</name>
    <name type="common">Bed bug</name>
    <name type="synonym">Acanthia lectularia</name>
    <dbReference type="NCBI Taxonomy" id="79782"/>
    <lineage>
        <taxon>Eukaryota</taxon>
        <taxon>Metazoa</taxon>
        <taxon>Ecdysozoa</taxon>
        <taxon>Arthropoda</taxon>
        <taxon>Hexapoda</taxon>
        <taxon>Insecta</taxon>
        <taxon>Pterygota</taxon>
        <taxon>Neoptera</taxon>
        <taxon>Paraneoptera</taxon>
        <taxon>Hemiptera</taxon>
        <taxon>Heteroptera</taxon>
        <taxon>Panheteroptera</taxon>
        <taxon>Cimicomorpha</taxon>
        <taxon>Cimicidae</taxon>
        <taxon>Cimex</taxon>
    </lineage>
</organism>
<keyword evidence="3 7" id="KW-0812">Transmembrane</keyword>
<dbReference type="InterPro" id="IPR011701">
    <property type="entry name" value="MFS"/>
</dbReference>
<feature type="transmembrane region" description="Helical" evidence="7">
    <location>
        <begin position="106"/>
        <end position="125"/>
    </location>
</feature>
<dbReference type="FunFam" id="1.20.1250.20:FF:000423">
    <property type="entry name" value="Putative inorganic phosphate cotransporter-like Protein"/>
    <property type="match status" value="1"/>
</dbReference>
<feature type="transmembrane region" description="Helical" evidence="7">
    <location>
        <begin position="340"/>
        <end position="359"/>
    </location>
</feature>
<evidence type="ECO:0000313" key="10">
    <source>
        <dbReference type="Proteomes" id="UP000494040"/>
    </source>
</evidence>
<feature type="transmembrane region" description="Helical" evidence="7">
    <location>
        <begin position="309"/>
        <end position="328"/>
    </location>
</feature>
<dbReference type="AlphaFoldDB" id="A0A8I6SCQ4"/>
<feature type="transmembrane region" description="Helical" evidence="7">
    <location>
        <begin position="278"/>
        <end position="297"/>
    </location>
</feature>
<evidence type="ECO:0000259" key="8">
    <source>
        <dbReference type="PROSITE" id="PS50850"/>
    </source>
</evidence>
<evidence type="ECO:0000256" key="1">
    <source>
        <dbReference type="ARBA" id="ARBA00004141"/>
    </source>
</evidence>
<feature type="transmembrane region" description="Helical" evidence="7">
    <location>
        <begin position="397"/>
        <end position="422"/>
    </location>
</feature>
<proteinExistence type="predicted"/>
<dbReference type="PANTHER" id="PTHR11662:SF415">
    <property type="entry name" value="AT30085P-RELATED"/>
    <property type="match status" value="1"/>
</dbReference>